<feature type="chain" id="PRO_5002626725" description="Peptidoglycan-associated lipoprotein" evidence="9">
    <location>
        <begin position="23"/>
        <end position="189"/>
    </location>
</feature>
<dbReference type="AlphaFoldDB" id="A0LGA2"/>
<evidence type="ECO:0000256" key="6">
    <source>
        <dbReference type="ARBA" id="ARBA00023288"/>
    </source>
</evidence>
<dbReference type="NCBIfam" id="TIGR02802">
    <property type="entry name" value="Pal_lipo"/>
    <property type="match status" value="1"/>
</dbReference>
<dbReference type="PRINTS" id="PR01021">
    <property type="entry name" value="OMPADOMAIN"/>
</dbReference>
<dbReference type="PANTHER" id="PTHR30329">
    <property type="entry name" value="STATOR ELEMENT OF FLAGELLAR MOTOR COMPLEX"/>
    <property type="match status" value="1"/>
</dbReference>
<dbReference type="InterPro" id="IPR050330">
    <property type="entry name" value="Bact_OuterMem_StrucFunc"/>
</dbReference>
<keyword evidence="6 8" id="KW-0449">Lipoprotein</keyword>
<dbReference type="FunCoup" id="A0LGA2">
    <property type="interactions" value="92"/>
</dbReference>
<dbReference type="InterPro" id="IPR036737">
    <property type="entry name" value="OmpA-like_sf"/>
</dbReference>
<dbReference type="eggNOG" id="COG2885">
    <property type="taxonomic scope" value="Bacteria"/>
</dbReference>
<evidence type="ECO:0000256" key="3">
    <source>
        <dbReference type="ARBA" id="ARBA00023136"/>
    </source>
</evidence>
<evidence type="ECO:0000313" key="12">
    <source>
        <dbReference type="Proteomes" id="UP000001784"/>
    </source>
</evidence>
<evidence type="ECO:0000256" key="7">
    <source>
        <dbReference type="ARBA" id="ARBA00023306"/>
    </source>
</evidence>
<evidence type="ECO:0000256" key="9">
    <source>
        <dbReference type="SAM" id="SignalP"/>
    </source>
</evidence>
<dbReference type="InterPro" id="IPR039001">
    <property type="entry name" value="Pal"/>
</dbReference>
<sequence precursor="true">MRLSCGSLCRILLILVLIGGMAACQKKPASSGGAMGGEGAAMGGGFGSGDMGGMNQAKYRELGLNTPEEIREFENRRAAFENQDIYYDYDSYVLTEPAKRILDEKISFLKRYARVRVTVEGHCDERGTTEYNLALGERRANSALQYIRNSGLSIQNLTSVSYGKERPAAMGHDEASWAKNRRAHFVLNF</sequence>
<comment type="subcellular location">
    <subcellularLocation>
        <location evidence="8">Cell outer membrane</location>
        <topology evidence="8">Lipid-anchor</topology>
    </subcellularLocation>
</comment>
<evidence type="ECO:0000256" key="1">
    <source>
        <dbReference type="ARBA" id="ARBA00022618"/>
    </source>
</evidence>
<dbReference type="SUPFAM" id="SSF103088">
    <property type="entry name" value="OmpA-like"/>
    <property type="match status" value="1"/>
</dbReference>
<gene>
    <name evidence="8" type="primary">pal</name>
    <name evidence="11" type="ordered locus">Sfum_0756</name>
</gene>
<dbReference type="STRING" id="335543.Sfum_0756"/>
<evidence type="ECO:0000313" key="11">
    <source>
        <dbReference type="EMBL" id="ABK16454.1"/>
    </source>
</evidence>
<evidence type="ECO:0000256" key="8">
    <source>
        <dbReference type="HAMAP-Rule" id="MF_02204"/>
    </source>
</evidence>
<keyword evidence="2 8" id="KW-0732">Signal</keyword>
<keyword evidence="5 8" id="KW-0998">Cell outer membrane</keyword>
<dbReference type="KEGG" id="sfu:Sfum_0756"/>
<proteinExistence type="inferred from homology"/>
<dbReference type="Pfam" id="PF00691">
    <property type="entry name" value="OmpA"/>
    <property type="match status" value="1"/>
</dbReference>
<comment type="similarity">
    <text evidence="8">Belongs to the Pal lipoprotein family.</text>
</comment>
<dbReference type="InterPro" id="IPR014169">
    <property type="entry name" value="Pal_lipo_C"/>
</dbReference>
<name>A0LGA2_SYNFM</name>
<keyword evidence="3 8" id="KW-0472">Membrane</keyword>
<evidence type="ECO:0000256" key="2">
    <source>
        <dbReference type="ARBA" id="ARBA00022729"/>
    </source>
</evidence>
<feature type="domain" description="OmpA-like" evidence="10">
    <location>
        <begin position="74"/>
        <end position="189"/>
    </location>
</feature>
<dbReference type="Proteomes" id="UP000001784">
    <property type="component" value="Chromosome"/>
</dbReference>
<dbReference type="HAMAP" id="MF_02204">
    <property type="entry name" value="Pal"/>
    <property type="match status" value="1"/>
</dbReference>
<evidence type="ECO:0000256" key="4">
    <source>
        <dbReference type="ARBA" id="ARBA00023139"/>
    </source>
</evidence>
<dbReference type="GO" id="GO:0009279">
    <property type="term" value="C:cell outer membrane"/>
    <property type="evidence" value="ECO:0007669"/>
    <property type="project" value="UniProtKB-SubCell"/>
</dbReference>
<keyword evidence="4 8" id="KW-0564">Palmitate</keyword>
<dbReference type="InterPro" id="IPR006664">
    <property type="entry name" value="OMP_bac"/>
</dbReference>
<keyword evidence="1" id="KW-0132">Cell division</keyword>
<keyword evidence="12" id="KW-1185">Reference proteome</keyword>
<accession>A0LGA2</accession>
<dbReference type="PANTHER" id="PTHR30329:SF21">
    <property type="entry name" value="LIPOPROTEIN YIAD-RELATED"/>
    <property type="match status" value="1"/>
</dbReference>
<reference evidence="11 12" key="1">
    <citation type="submission" date="2006-10" db="EMBL/GenBank/DDBJ databases">
        <title>Complete sequence of Syntrophobacter fumaroxidans MPOB.</title>
        <authorList>
            <consortium name="US DOE Joint Genome Institute"/>
            <person name="Copeland A."/>
            <person name="Lucas S."/>
            <person name="Lapidus A."/>
            <person name="Barry K."/>
            <person name="Detter J.C."/>
            <person name="Glavina del Rio T."/>
            <person name="Hammon N."/>
            <person name="Israni S."/>
            <person name="Pitluck S."/>
            <person name="Goltsman E.G."/>
            <person name="Martinez M."/>
            <person name="Schmutz J."/>
            <person name="Larimer F."/>
            <person name="Land M."/>
            <person name="Hauser L."/>
            <person name="Kyrpides N."/>
            <person name="Kim E."/>
            <person name="Boone D.R."/>
            <person name="Brockman F."/>
            <person name="Culley D."/>
            <person name="Ferry J."/>
            <person name="Gunsalus R."/>
            <person name="McInerney M.J."/>
            <person name="Morrison M."/>
            <person name="Plugge C."/>
            <person name="Rohlin L."/>
            <person name="Scholten J."/>
            <person name="Sieber J."/>
            <person name="Stams A.J.M."/>
            <person name="Worm P."/>
            <person name="Henstra A.M."/>
            <person name="Richardson P."/>
        </authorList>
    </citation>
    <scope>NUCLEOTIDE SEQUENCE [LARGE SCALE GENOMIC DNA]</scope>
    <source>
        <strain evidence="12">DSM 10017 / MPOB</strain>
    </source>
</reference>
<evidence type="ECO:0000256" key="5">
    <source>
        <dbReference type="ARBA" id="ARBA00023237"/>
    </source>
</evidence>
<protein>
    <recommendedName>
        <fullName evidence="8">Peptidoglycan-associated lipoprotein</fullName>
        <shortName evidence="8">PAL</shortName>
    </recommendedName>
</protein>
<evidence type="ECO:0000259" key="10">
    <source>
        <dbReference type="PROSITE" id="PS51123"/>
    </source>
</evidence>
<dbReference type="EMBL" id="CP000478">
    <property type="protein sequence ID" value="ABK16454.1"/>
    <property type="molecule type" value="Genomic_DNA"/>
</dbReference>
<dbReference type="HOGENOM" id="CLU_016890_9_4_7"/>
<dbReference type="CDD" id="cd07185">
    <property type="entry name" value="OmpA_C-like"/>
    <property type="match status" value="1"/>
</dbReference>
<dbReference type="RefSeq" id="WP_011697627.1">
    <property type="nucleotide sequence ID" value="NC_008554.1"/>
</dbReference>
<dbReference type="Gene3D" id="3.30.1330.60">
    <property type="entry name" value="OmpA-like domain"/>
    <property type="match status" value="1"/>
</dbReference>
<keyword evidence="7" id="KW-0131">Cell cycle</keyword>
<dbReference type="GO" id="GO:0051301">
    <property type="term" value="P:cell division"/>
    <property type="evidence" value="ECO:0007669"/>
    <property type="project" value="UniProtKB-KW"/>
</dbReference>
<dbReference type="PROSITE" id="PS51123">
    <property type="entry name" value="OMPA_2"/>
    <property type="match status" value="1"/>
</dbReference>
<dbReference type="InParanoid" id="A0LGA2"/>
<dbReference type="InterPro" id="IPR006665">
    <property type="entry name" value="OmpA-like"/>
</dbReference>
<organism evidence="11 12">
    <name type="scientific">Syntrophobacter fumaroxidans (strain DSM 10017 / MPOB)</name>
    <dbReference type="NCBI Taxonomy" id="335543"/>
    <lineage>
        <taxon>Bacteria</taxon>
        <taxon>Pseudomonadati</taxon>
        <taxon>Thermodesulfobacteriota</taxon>
        <taxon>Syntrophobacteria</taxon>
        <taxon>Syntrophobacterales</taxon>
        <taxon>Syntrophobacteraceae</taxon>
        <taxon>Syntrophobacter</taxon>
    </lineage>
</organism>
<feature type="signal peptide" evidence="9">
    <location>
        <begin position="1"/>
        <end position="22"/>
    </location>
</feature>
<dbReference type="PROSITE" id="PS51257">
    <property type="entry name" value="PROKAR_LIPOPROTEIN"/>
    <property type="match status" value="1"/>
</dbReference>